<accession>A0A926D4B8</accession>
<evidence type="ECO:0000313" key="5">
    <source>
        <dbReference type="EMBL" id="MBC8531232.1"/>
    </source>
</evidence>
<dbReference type="GO" id="GO:0042597">
    <property type="term" value="C:periplasmic space"/>
    <property type="evidence" value="ECO:0007669"/>
    <property type="project" value="UniProtKB-ARBA"/>
</dbReference>
<evidence type="ECO:0000259" key="4">
    <source>
        <dbReference type="Pfam" id="PF00496"/>
    </source>
</evidence>
<dbReference type="Gene3D" id="3.10.105.10">
    <property type="entry name" value="Dipeptide-binding Protein, Domain 3"/>
    <property type="match status" value="1"/>
</dbReference>
<dbReference type="AlphaFoldDB" id="A0A926D4B8"/>
<reference evidence="5" key="1">
    <citation type="submission" date="2020-08" db="EMBL/GenBank/DDBJ databases">
        <title>Genome public.</title>
        <authorList>
            <person name="Liu C."/>
            <person name="Sun Q."/>
        </authorList>
    </citation>
    <scope>NUCLEOTIDE SEQUENCE</scope>
    <source>
        <strain evidence="5">NSJ-53</strain>
    </source>
</reference>
<dbReference type="PANTHER" id="PTHR30290">
    <property type="entry name" value="PERIPLASMIC BINDING COMPONENT OF ABC TRANSPORTER"/>
    <property type="match status" value="1"/>
</dbReference>
<dbReference type="Proteomes" id="UP000623172">
    <property type="component" value="Unassembled WGS sequence"/>
</dbReference>
<gene>
    <name evidence="5" type="ORF">H8696_05140</name>
</gene>
<keyword evidence="3" id="KW-0732">Signal</keyword>
<evidence type="ECO:0000256" key="2">
    <source>
        <dbReference type="ARBA" id="ARBA00022448"/>
    </source>
</evidence>
<dbReference type="SUPFAM" id="SSF53850">
    <property type="entry name" value="Periplasmic binding protein-like II"/>
    <property type="match status" value="1"/>
</dbReference>
<evidence type="ECO:0000256" key="1">
    <source>
        <dbReference type="ARBA" id="ARBA00005695"/>
    </source>
</evidence>
<proteinExistence type="inferred from homology"/>
<name>A0A926D4B8_9FIRM</name>
<dbReference type="PANTHER" id="PTHR30290:SF9">
    <property type="entry name" value="OLIGOPEPTIDE-BINDING PROTEIN APPA"/>
    <property type="match status" value="1"/>
</dbReference>
<dbReference type="GO" id="GO:1904680">
    <property type="term" value="F:peptide transmembrane transporter activity"/>
    <property type="evidence" value="ECO:0007669"/>
    <property type="project" value="TreeGrafter"/>
</dbReference>
<dbReference type="EMBL" id="JACRSR010000001">
    <property type="protein sequence ID" value="MBC8531232.1"/>
    <property type="molecule type" value="Genomic_DNA"/>
</dbReference>
<dbReference type="RefSeq" id="WP_249315456.1">
    <property type="nucleotide sequence ID" value="NZ_JACRSR010000001.1"/>
</dbReference>
<protein>
    <submittedName>
        <fullName evidence="5">ABC transporter substrate-binding protein</fullName>
    </submittedName>
</protein>
<feature type="domain" description="Solute-binding protein family 5" evidence="4">
    <location>
        <begin position="87"/>
        <end position="435"/>
    </location>
</feature>
<dbReference type="InterPro" id="IPR030678">
    <property type="entry name" value="Peptide/Ni-bd"/>
</dbReference>
<dbReference type="PIRSF" id="PIRSF002741">
    <property type="entry name" value="MppA"/>
    <property type="match status" value="1"/>
</dbReference>
<sequence>MCLSSVLILAGCSAKPAISTETSSVPAAASATPAPTPVAGGELKINMPKITAGDGGMHPLITPYRDMIDVLGLVYESPLRYDDNHKLSANLVESWEVDEAGTTWTFKLRDNIEWQKGYGQLTSDDVLYSFDVVKNNEESFYSAAVSRFASYEKVDELTFKVTTSTPYYGVLHAMTLPIVCRAYFTTHSSGVEAPGTGPYAFESMDGNGVSFTVNENWWKREPYIPKIRAVMMEDDAAAFAAYDAGELDVVASSSYTANKYKTRADQVVDYGTQQYDFMAMSLYREIFQDVRVRQAVCYAVDIKEIITKAYMSQVIQADIPLNPSSFYYDHTLDGYDRDLPRARQLLAEAGYSDANGDGILEKGGSNLSFTILTDLSKTDTVHDDAAFLLAKQLEEAGFEVKVLTLDWEAFNERVTARNFDALLTSFYVDEYPDLTFCFFSSGVSNLNAFRVSEVDEALNAQHKYLTPEAYRTGMSTLHAMLVRQAPYVSIGFRTNTIVAKTTVRGIKTGSENHLYQNIDQWYIAE</sequence>
<dbReference type="GO" id="GO:0015833">
    <property type="term" value="P:peptide transport"/>
    <property type="evidence" value="ECO:0007669"/>
    <property type="project" value="TreeGrafter"/>
</dbReference>
<dbReference type="GO" id="GO:0043190">
    <property type="term" value="C:ATP-binding cassette (ABC) transporter complex"/>
    <property type="evidence" value="ECO:0007669"/>
    <property type="project" value="InterPro"/>
</dbReference>
<dbReference type="Gene3D" id="3.90.76.10">
    <property type="entry name" value="Dipeptide-binding Protein, Domain 1"/>
    <property type="match status" value="1"/>
</dbReference>
<dbReference type="InterPro" id="IPR000914">
    <property type="entry name" value="SBP_5_dom"/>
</dbReference>
<organism evidence="5 6">
    <name type="scientific">Gehongia tenuis</name>
    <dbReference type="NCBI Taxonomy" id="2763655"/>
    <lineage>
        <taxon>Bacteria</taxon>
        <taxon>Bacillati</taxon>
        <taxon>Bacillota</taxon>
        <taxon>Clostridia</taxon>
        <taxon>Christensenellales</taxon>
        <taxon>Christensenellaceae</taxon>
        <taxon>Gehongia</taxon>
    </lineage>
</organism>
<dbReference type="Gene3D" id="3.40.190.10">
    <property type="entry name" value="Periplasmic binding protein-like II"/>
    <property type="match status" value="1"/>
</dbReference>
<dbReference type="CDD" id="cd00995">
    <property type="entry name" value="PBP2_NikA_DppA_OppA_like"/>
    <property type="match status" value="1"/>
</dbReference>
<comment type="caution">
    <text evidence="5">The sequence shown here is derived from an EMBL/GenBank/DDBJ whole genome shotgun (WGS) entry which is preliminary data.</text>
</comment>
<dbReference type="Pfam" id="PF00496">
    <property type="entry name" value="SBP_bac_5"/>
    <property type="match status" value="1"/>
</dbReference>
<evidence type="ECO:0000256" key="3">
    <source>
        <dbReference type="ARBA" id="ARBA00022729"/>
    </source>
</evidence>
<dbReference type="InterPro" id="IPR039424">
    <property type="entry name" value="SBP_5"/>
</dbReference>
<keyword evidence="2" id="KW-0813">Transport</keyword>
<keyword evidence="6" id="KW-1185">Reference proteome</keyword>
<comment type="similarity">
    <text evidence="1">Belongs to the bacterial solute-binding protein 5 family.</text>
</comment>
<evidence type="ECO:0000313" key="6">
    <source>
        <dbReference type="Proteomes" id="UP000623172"/>
    </source>
</evidence>